<accession>A0A4R7ZRK4</accession>
<dbReference type="InterPro" id="IPR056082">
    <property type="entry name" value="BilB-like"/>
</dbReference>
<keyword evidence="3" id="KW-1185">Reference proteome</keyword>
<evidence type="ECO:0008006" key="4">
    <source>
        <dbReference type="Google" id="ProtNLM"/>
    </source>
</evidence>
<dbReference type="OrthoDB" id="3362599at2"/>
<feature type="region of interest" description="Disordered" evidence="1">
    <location>
        <begin position="71"/>
        <end position="100"/>
    </location>
</feature>
<sequence>MSDSEQTMSPGEARLRADLAGEAFMVGLQAEKWRNPLLEWPVLRIHVAVGDREFVRMRLLVDGYPSRAPGGQLWDDSSNSPQPVGKWPTGGTAGKVFRPDWSPPNQNAPYLPCDRAGLSTHPDWAHAIPDRAWNAARTIDFYLDEIYGELTDARLPTERAA</sequence>
<dbReference type="Pfam" id="PF24702">
    <property type="entry name" value="DUF7665"/>
    <property type="match status" value="1"/>
</dbReference>
<protein>
    <recommendedName>
        <fullName evidence="4">E2/UBC family protein E</fullName>
    </recommendedName>
</protein>
<evidence type="ECO:0000313" key="3">
    <source>
        <dbReference type="Proteomes" id="UP000295447"/>
    </source>
</evidence>
<evidence type="ECO:0000256" key="1">
    <source>
        <dbReference type="SAM" id="MobiDB-lite"/>
    </source>
</evidence>
<dbReference type="Proteomes" id="UP000295447">
    <property type="component" value="Unassembled WGS sequence"/>
</dbReference>
<dbReference type="AlphaFoldDB" id="A0A4R7ZRK4"/>
<evidence type="ECO:0000313" key="2">
    <source>
        <dbReference type="EMBL" id="TDW19451.1"/>
    </source>
</evidence>
<gene>
    <name evidence="2" type="ORF">EV650_6060</name>
</gene>
<dbReference type="EMBL" id="SODF01000002">
    <property type="protein sequence ID" value="TDW19451.1"/>
    <property type="molecule type" value="Genomic_DNA"/>
</dbReference>
<dbReference type="RefSeq" id="WP_134122315.1">
    <property type="nucleotide sequence ID" value="NZ_SODF01000002.1"/>
</dbReference>
<comment type="caution">
    <text evidence="2">The sequence shown here is derived from an EMBL/GenBank/DDBJ whole genome shotgun (WGS) entry which is preliminary data.</text>
</comment>
<organism evidence="2 3">
    <name type="scientific">Kribbella kalugense</name>
    <dbReference type="NCBI Taxonomy" id="2512221"/>
    <lineage>
        <taxon>Bacteria</taxon>
        <taxon>Bacillati</taxon>
        <taxon>Actinomycetota</taxon>
        <taxon>Actinomycetes</taxon>
        <taxon>Propionibacteriales</taxon>
        <taxon>Kribbellaceae</taxon>
        <taxon>Kribbella</taxon>
    </lineage>
</organism>
<reference evidence="2 3" key="1">
    <citation type="submission" date="2019-03" db="EMBL/GenBank/DDBJ databases">
        <title>Genomic Encyclopedia of Type Strains, Phase III (KMG-III): the genomes of soil and plant-associated and newly described type strains.</title>
        <authorList>
            <person name="Whitman W."/>
        </authorList>
    </citation>
    <scope>NUCLEOTIDE SEQUENCE [LARGE SCALE GENOMIC DNA]</scope>
    <source>
        <strain evidence="2 3">VKM Ac-2570</strain>
    </source>
</reference>
<proteinExistence type="predicted"/>
<name>A0A4R7ZRK4_9ACTN</name>